<accession>A0A0A9FU09</accession>
<proteinExistence type="predicted"/>
<dbReference type="EMBL" id="GBRH01181551">
    <property type="protein sequence ID" value="JAE16345.1"/>
    <property type="molecule type" value="Transcribed_RNA"/>
</dbReference>
<name>A0A0A9FU09_ARUDO</name>
<sequence length="13" mass="1567">MLYYYISKTVASQ</sequence>
<evidence type="ECO:0000313" key="1">
    <source>
        <dbReference type="EMBL" id="JAE16345.1"/>
    </source>
</evidence>
<reference evidence="1" key="1">
    <citation type="submission" date="2014-09" db="EMBL/GenBank/DDBJ databases">
        <authorList>
            <person name="Magalhaes I.L.F."/>
            <person name="Oliveira U."/>
            <person name="Santos F.R."/>
            <person name="Vidigal T.H.D.A."/>
            <person name="Brescovit A.D."/>
            <person name="Santos A.J."/>
        </authorList>
    </citation>
    <scope>NUCLEOTIDE SEQUENCE</scope>
    <source>
        <tissue evidence="1">Shoot tissue taken approximately 20 cm above the soil surface</tissue>
    </source>
</reference>
<reference evidence="1" key="2">
    <citation type="journal article" date="2015" name="Data Brief">
        <title>Shoot transcriptome of the giant reed, Arundo donax.</title>
        <authorList>
            <person name="Barrero R.A."/>
            <person name="Guerrero F.D."/>
            <person name="Moolhuijzen P."/>
            <person name="Goolsby J.A."/>
            <person name="Tidwell J."/>
            <person name="Bellgard S.E."/>
            <person name="Bellgard M.I."/>
        </authorList>
    </citation>
    <scope>NUCLEOTIDE SEQUENCE</scope>
    <source>
        <tissue evidence="1">Shoot tissue taken approximately 20 cm above the soil surface</tissue>
    </source>
</reference>
<organism evidence="1">
    <name type="scientific">Arundo donax</name>
    <name type="common">Giant reed</name>
    <name type="synonym">Donax arundinaceus</name>
    <dbReference type="NCBI Taxonomy" id="35708"/>
    <lineage>
        <taxon>Eukaryota</taxon>
        <taxon>Viridiplantae</taxon>
        <taxon>Streptophyta</taxon>
        <taxon>Embryophyta</taxon>
        <taxon>Tracheophyta</taxon>
        <taxon>Spermatophyta</taxon>
        <taxon>Magnoliopsida</taxon>
        <taxon>Liliopsida</taxon>
        <taxon>Poales</taxon>
        <taxon>Poaceae</taxon>
        <taxon>PACMAD clade</taxon>
        <taxon>Arundinoideae</taxon>
        <taxon>Arundineae</taxon>
        <taxon>Arundo</taxon>
    </lineage>
</organism>
<protein>
    <submittedName>
        <fullName evidence="1">Uncharacterized protein</fullName>
    </submittedName>
</protein>